<dbReference type="GO" id="GO:0005737">
    <property type="term" value="C:cytoplasm"/>
    <property type="evidence" value="ECO:0007669"/>
    <property type="project" value="UniProtKB-SubCell"/>
</dbReference>
<feature type="compositionally biased region" description="Acidic residues" evidence="15">
    <location>
        <begin position="447"/>
        <end position="459"/>
    </location>
</feature>
<evidence type="ECO:0000256" key="6">
    <source>
        <dbReference type="ARBA" id="ARBA00023110"/>
    </source>
</evidence>
<keyword evidence="18" id="KW-1185">Reference proteome</keyword>
<dbReference type="Gene3D" id="1.10.3120.10">
    <property type="entry name" value="Trigger factor, C-terminal domain"/>
    <property type="match status" value="1"/>
</dbReference>
<accession>A0A2S7KAA0</accession>
<dbReference type="GO" id="GO:0015031">
    <property type="term" value="P:protein transport"/>
    <property type="evidence" value="ECO:0007669"/>
    <property type="project" value="UniProtKB-UniRule"/>
</dbReference>
<dbReference type="OrthoDB" id="9767721at2"/>
<evidence type="ECO:0000313" key="17">
    <source>
        <dbReference type="EMBL" id="PQA89417.1"/>
    </source>
</evidence>
<dbReference type="RefSeq" id="WP_104828119.1">
    <property type="nucleotide sequence ID" value="NZ_PJCH01000001.1"/>
</dbReference>
<dbReference type="HAMAP" id="MF_00303">
    <property type="entry name" value="Trigger_factor_Tig"/>
    <property type="match status" value="1"/>
</dbReference>
<dbReference type="InterPro" id="IPR005215">
    <property type="entry name" value="Trig_fac"/>
</dbReference>
<dbReference type="PIRSF" id="PIRSF003095">
    <property type="entry name" value="Trigger_factor"/>
    <property type="match status" value="1"/>
</dbReference>
<dbReference type="Pfam" id="PF00254">
    <property type="entry name" value="FKBP_C"/>
    <property type="match status" value="1"/>
</dbReference>
<keyword evidence="12" id="KW-0963">Cytoplasm</keyword>
<evidence type="ECO:0000256" key="4">
    <source>
        <dbReference type="ARBA" id="ARBA00016902"/>
    </source>
</evidence>
<dbReference type="Pfam" id="PF05697">
    <property type="entry name" value="Trigger_N"/>
    <property type="match status" value="1"/>
</dbReference>
<evidence type="ECO:0000256" key="9">
    <source>
        <dbReference type="ARBA" id="ARBA00023306"/>
    </source>
</evidence>
<comment type="function">
    <text evidence="10 12">Involved in protein export. Acts as a chaperone by maintaining the newly synthesized protein in an open conformation. Functions as a peptidyl-prolyl cis-trans isomerase.</text>
</comment>
<dbReference type="NCBIfam" id="TIGR00115">
    <property type="entry name" value="tig"/>
    <property type="match status" value="1"/>
</dbReference>
<evidence type="ECO:0000256" key="1">
    <source>
        <dbReference type="ARBA" id="ARBA00000971"/>
    </source>
</evidence>
<evidence type="ECO:0000256" key="10">
    <source>
        <dbReference type="ARBA" id="ARBA00024849"/>
    </source>
</evidence>
<keyword evidence="7 12" id="KW-0143">Chaperone</keyword>
<dbReference type="GO" id="GO:0003755">
    <property type="term" value="F:peptidyl-prolyl cis-trans isomerase activity"/>
    <property type="evidence" value="ECO:0007669"/>
    <property type="project" value="UniProtKB-UniRule"/>
</dbReference>
<dbReference type="SUPFAM" id="SSF54534">
    <property type="entry name" value="FKBP-like"/>
    <property type="match status" value="1"/>
</dbReference>
<dbReference type="PROSITE" id="PS50059">
    <property type="entry name" value="FKBP_PPIASE"/>
    <property type="match status" value="1"/>
</dbReference>
<keyword evidence="5 12" id="KW-0132">Cell division</keyword>
<dbReference type="InterPro" id="IPR027304">
    <property type="entry name" value="Trigger_fact/SurA_dom_sf"/>
</dbReference>
<evidence type="ECO:0000256" key="12">
    <source>
        <dbReference type="HAMAP-Rule" id="MF_00303"/>
    </source>
</evidence>
<dbReference type="SUPFAM" id="SSF102735">
    <property type="entry name" value="Trigger factor ribosome-binding domain"/>
    <property type="match status" value="1"/>
</dbReference>
<dbReference type="FunFam" id="3.10.50.40:FF:000001">
    <property type="entry name" value="Trigger factor"/>
    <property type="match status" value="1"/>
</dbReference>
<evidence type="ECO:0000256" key="15">
    <source>
        <dbReference type="SAM" id="MobiDB-lite"/>
    </source>
</evidence>
<reference evidence="17 18" key="1">
    <citation type="submission" date="2017-12" db="EMBL/GenBank/DDBJ databases">
        <authorList>
            <person name="Hurst M.R.H."/>
        </authorList>
    </citation>
    <scope>NUCLEOTIDE SEQUENCE [LARGE SCALE GENOMIC DNA]</scope>
    <source>
        <strain evidence="17 18">SY-3-19</strain>
    </source>
</reference>
<keyword evidence="9 12" id="KW-0131">Cell cycle</keyword>
<evidence type="ECO:0000256" key="2">
    <source>
        <dbReference type="ARBA" id="ARBA00005464"/>
    </source>
</evidence>
<evidence type="ECO:0000256" key="11">
    <source>
        <dbReference type="ARBA" id="ARBA00029986"/>
    </source>
</evidence>
<dbReference type="GO" id="GO:0043335">
    <property type="term" value="P:protein unfolding"/>
    <property type="evidence" value="ECO:0007669"/>
    <property type="project" value="TreeGrafter"/>
</dbReference>
<comment type="catalytic activity">
    <reaction evidence="1 12 13">
        <text>[protein]-peptidylproline (omega=180) = [protein]-peptidylproline (omega=0)</text>
        <dbReference type="Rhea" id="RHEA:16237"/>
        <dbReference type="Rhea" id="RHEA-COMP:10747"/>
        <dbReference type="Rhea" id="RHEA-COMP:10748"/>
        <dbReference type="ChEBI" id="CHEBI:83833"/>
        <dbReference type="ChEBI" id="CHEBI:83834"/>
        <dbReference type="EC" id="5.2.1.8"/>
    </reaction>
</comment>
<evidence type="ECO:0000256" key="8">
    <source>
        <dbReference type="ARBA" id="ARBA00023235"/>
    </source>
</evidence>
<dbReference type="GO" id="GO:0043022">
    <property type="term" value="F:ribosome binding"/>
    <property type="evidence" value="ECO:0007669"/>
    <property type="project" value="TreeGrafter"/>
</dbReference>
<comment type="subcellular location">
    <subcellularLocation>
        <location evidence="12">Cytoplasm</location>
    </subcellularLocation>
    <text evidence="12">About half TF is bound to the ribosome near the polypeptide exit tunnel while the other half is free in the cytoplasm.</text>
</comment>
<comment type="domain">
    <text evidence="12">Consists of 3 domains; the N-terminus binds the ribosome, the middle domain has PPIase activity, while the C-terminus has intrinsic chaperone activity on its own.</text>
</comment>
<dbReference type="GO" id="GO:0051083">
    <property type="term" value="P:'de novo' cotranslational protein folding"/>
    <property type="evidence" value="ECO:0007669"/>
    <property type="project" value="TreeGrafter"/>
</dbReference>
<dbReference type="Gene3D" id="3.30.70.1050">
    <property type="entry name" value="Trigger factor ribosome-binding domain"/>
    <property type="match status" value="1"/>
</dbReference>
<organism evidence="17 18">
    <name type="scientific">Hyphococcus luteus</name>
    <dbReference type="NCBI Taxonomy" id="2058213"/>
    <lineage>
        <taxon>Bacteria</taxon>
        <taxon>Pseudomonadati</taxon>
        <taxon>Pseudomonadota</taxon>
        <taxon>Alphaproteobacteria</taxon>
        <taxon>Parvularculales</taxon>
        <taxon>Parvularculaceae</taxon>
        <taxon>Hyphococcus</taxon>
    </lineage>
</organism>
<evidence type="ECO:0000256" key="5">
    <source>
        <dbReference type="ARBA" id="ARBA00022618"/>
    </source>
</evidence>
<feature type="domain" description="PPIase FKBP-type" evidence="16">
    <location>
        <begin position="168"/>
        <end position="269"/>
    </location>
</feature>
<dbReference type="Pfam" id="PF05698">
    <property type="entry name" value="Trigger_C"/>
    <property type="match status" value="1"/>
</dbReference>
<keyword evidence="6 12" id="KW-0697">Rotamase</keyword>
<dbReference type="GO" id="GO:0051301">
    <property type="term" value="P:cell division"/>
    <property type="evidence" value="ECO:0007669"/>
    <property type="project" value="UniProtKB-KW"/>
</dbReference>
<comment type="similarity">
    <text evidence="2 12 14">Belongs to the FKBP-type PPIase family. Tig subfamily.</text>
</comment>
<dbReference type="EMBL" id="PJCH01000001">
    <property type="protein sequence ID" value="PQA89417.1"/>
    <property type="molecule type" value="Genomic_DNA"/>
</dbReference>
<comment type="caution">
    <text evidence="17">The sequence shown here is derived from an EMBL/GenBank/DDBJ whole genome shotgun (WGS) entry which is preliminary data.</text>
</comment>
<evidence type="ECO:0000256" key="13">
    <source>
        <dbReference type="PROSITE-ProRule" id="PRU00277"/>
    </source>
</evidence>
<dbReference type="Proteomes" id="UP000239504">
    <property type="component" value="Unassembled WGS sequence"/>
</dbReference>
<dbReference type="InterPro" id="IPR008881">
    <property type="entry name" value="Trigger_fac_ribosome-bd_bac"/>
</dbReference>
<evidence type="ECO:0000259" key="16">
    <source>
        <dbReference type="PROSITE" id="PS50059"/>
    </source>
</evidence>
<dbReference type="PANTHER" id="PTHR30560">
    <property type="entry name" value="TRIGGER FACTOR CHAPERONE AND PEPTIDYL-PROLYL CIS/TRANS ISOMERASE"/>
    <property type="match status" value="1"/>
</dbReference>
<dbReference type="GO" id="GO:0044183">
    <property type="term" value="F:protein folding chaperone"/>
    <property type="evidence" value="ECO:0007669"/>
    <property type="project" value="TreeGrafter"/>
</dbReference>
<dbReference type="InterPro" id="IPR046357">
    <property type="entry name" value="PPIase_dom_sf"/>
</dbReference>
<dbReference type="SUPFAM" id="SSF109998">
    <property type="entry name" value="Triger factor/SurA peptide-binding domain-like"/>
    <property type="match status" value="1"/>
</dbReference>
<protein>
    <recommendedName>
        <fullName evidence="4 12">Trigger factor</fullName>
        <shortName evidence="12">TF</shortName>
        <ecNumber evidence="3 12">5.2.1.8</ecNumber>
    </recommendedName>
    <alternativeName>
        <fullName evidence="11 12">PPIase</fullName>
    </alternativeName>
</protein>
<sequence length="459" mass="51774">MEVIEKSAEGLDRKFLVKVSAEELDEKLVARLNEVKGKVNLKGFRKGKAPVSFLKKMYGKGMMSEIIQEVVSETSQKAFSERELQPATQPHPHLISKIEDVIEGKADLEYDLHAEILPSFEPMDVAGLKLTRPVAEVPESDVDEALQNIAEQQVSYKARGKTAKAQEKDQLLIDFVGKIDGEEFEGGKGEGFELVLGSGQFIAGFEDQLTGAKTGDEVEVKVTFPEEYHAKELAGKEATFDVTVQEVRAPEKVEINDELAKQVGLESLDDLKSRVKERIESDYKNLSRSHLKRALLDKLDEGHNFELPKGMVDAEFEQIWRQVESAERDEEDKDKTEDELKEEYKKIAERRVRLGLVLAEIGKRADVQVPNEELQQAIQRQAMQEAQYLSMQGQQISPQDVLKFYQENPGAIQQIRAPLFEEKVVDYVIERAEVTDKTVSKDKLMEEPEGEDALLEAGL</sequence>
<dbReference type="AlphaFoldDB" id="A0A2S7KAA0"/>
<dbReference type="InterPro" id="IPR036611">
    <property type="entry name" value="Trigger_fac_ribosome-bd_sf"/>
</dbReference>
<evidence type="ECO:0000313" key="18">
    <source>
        <dbReference type="Proteomes" id="UP000239504"/>
    </source>
</evidence>
<name>A0A2S7KAA0_9PROT</name>
<dbReference type="Gene3D" id="3.10.50.40">
    <property type="match status" value="1"/>
</dbReference>
<keyword evidence="8 12" id="KW-0413">Isomerase</keyword>
<feature type="region of interest" description="Disordered" evidence="15">
    <location>
        <begin position="440"/>
        <end position="459"/>
    </location>
</feature>
<evidence type="ECO:0000256" key="14">
    <source>
        <dbReference type="RuleBase" id="RU003914"/>
    </source>
</evidence>
<dbReference type="PANTHER" id="PTHR30560:SF3">
    <property type="entry name" value="TRIGGER FACTOR-LIKE PROTEIN TIG, CHLOROPLASTIC"/>
    <property type="match status" value="1"/>
</dbReference>
<dbReference type="EC" id="5.2.1.8" evidence="3 12"/>
<dbReference type="InterPro" id="IPR008880">
    <property type="entry name" value="Trigger_fac_C"/>
</dbReference>
<dbReference type="InterPro" id="IPR037041">
    <property type="entry name" value="Trigger_fac_C_sf"/>
</dbReference>
<dbReference type="InterPro" id="IPR001179">
    <property type="entry name" value="PPIase_FKBP_dom"/>
</dbReference>
<gene>
    <name evidence="12" type="primary">tig</name>
    <name evidence="17" type="ORF">CW354_00645</name>
</gene>
<evidence type="ECO:0000256" key="7">
    <source>
        <dbReference type="ARBA" id="ARBA00023186"/>
    </source>
</evidence>
<proteinExistence type="inferred from homology"/>
<evidence type="ECO:0000256" key="3">
    <source>
        <dbReference type="ARBA" id="ARBA00013194"/>
    </source>
</evidence>